<dbReference type="PANTHER" id="PTHR12563:SF17">
    <property type="entry name" value="DIHYDROXYACETONE PHOSPHATE ACYLTRANSFERASE"/>
    <property type="match status" value="1"/>
</dbReference>
<dbReference type="PANTHER" id="PTHR12563">
    <property type="entry name" value="GLYCEROL-3-PHOSPHATE ACYLTRANSFERASE"/>
    <property type="match status" value="1"/>
</dbReference>
<dbReference type="Pfam" id="PF01553">
    <property type="entry name" value="Acyltransferase"/>
    <property type="match status" value="1"/>
</dbReference>
<evidence type="ECO:0000313" key="5">
    <source>
        <dbReference type="Proteomes" id="UP000249799"/>
    </source>
</evidence>
<dbReference type="OrthoDB" id="5479104at2"/>
<dbReference type="UniPathway" id="UPA00557">
    <property type="reaction ID" value="UER00612"/>
</dbReference>
<proteinExistence type="predicted"/>
<sequence length="572" mass="65790">MIWTLPYKQGPDSSTISRVSRMSHPSLFRYNKDRAHIVSEVCQRSYSAILAETRRNDEEGIEYLLNEAAFQEVERLQNEQGPEDEIHSISWWRDISRRLGEMSESQKRTILRELAQSYTEDITGSFNPRVYKLATGALPLGLGMLFKAQDLRQIPLSALNVRKAYKQLRDLSERIVIEGHVDTLRHLAERGTLVFLPTHSSNMDSILMGWSLYQAGLPPVTYGAGKNLFTNPMTSFFMQNLGAYKVDRRIKHSLYKELLKTYSQVLLERGYHSLFFPGGTRSRSNEVEDHIKLGLLGTTITAYTNGLLSHKNAKPIYICPVTINYNLVLEAESLIRDHLRREGGRRYFLEDDEFNQFNKVLRFALNTMEMSSTTVMRFGEPMDPFGNPVDRNGTSFDPRGRPVDPTSYVRKALTGEVCHDISRDQQYTRHTGECVRRSFLKNTVLMPVHLVAYVLFELVQQKFPRWDVYRLLRLAGGEVIALRQAKAMLEALIEDLKARENREELRLSGFVRDHTCDEIFDEGCTYLRTYHSVPLIEPMMTGVMLNKLDLLYYYGNRVRSFPVDSAALAPTI</sequence>
<evidence type="ECO:0000259" key="3">
    <source>
        <dbReference type="SMART" id="SM00563"/>
    </source>
</evidence>
<accession>A0A2Z4FRG9</accession>
<dbReference type="SMART" id="SM00563">
    <property type="entry name" value="PlsC"/>
    <property type="match status" value="1"/>
</dbReference>
<dbReference type="EMBL" id="CP030032">
    <property type="protein sequence ID" value="AWV91256.1"/>
    <property type="molecule type" value="Genomic_DNA"/>
</dbReference>
<dbReference type="SUPFAM" id="SSF69593">
    <property type="entry name" value="Glycerol-3-phosphate (1)-acyltransferase"/>
    <property type="match status" value="1"/>
</dbReference>
<reference evidence="4 5" key="1">
    <citation type="submission" date="2018-06" db="EMBL/GenBank/DDBJ databases">
        <title>Lujinxingia sediminis gen. nov. sp. nov., a new facultative anaerobic member of the class Deltaproteobacteria, and proposal of Lujinxingaceae fam. nov.</title>
        <authorList>
            <person name="Guo L.-Y."/>
            <person name="Li C.-M."/>
            <person name="Wang S."/>
            <person name="Du Z.-J."/>
        </authorList>
    </citation>
    <scope>NUCLEOTIDE SEQUENCE [LARGE SCALE GENOMIC DNA]</scope>
    <source>
        <strain evidence="4 5">FA350</strain>
    </source>
</reference>
<dbReference type="InterPro" id="IPR002123">
    <property type="entry name" value="Plipid/glycerol_acylTrfase"/>
</dbReference>
<evidence type="ECO:0000256" key="1">
    <source>
        <dbReference type="ARBA" id="ARBA00004184"/>
    </source>
</evidence>
<feature type="domain" description="Phospholipid/glycerol acyltransferase" evidence="3">
    <location>
        <begin position="193"/>
        <end position="326"/>
    </location>
</feature>
<dbReference type="KEGG" id="bsed:DN745_18750"/>
<evidence type="ECO:0000256" key="2">
    <source>
        <dbReference type="SAM" id="Coils"/>
    </source>
</evidence>
<gene>
    <name evidence="4" type="ORF">DN745_18750</name>
</gene>
<comment type="subcellular location">
    <subcellularLocation>
        <location evidence="1">Endomembrane system</location>
        <topology evidence="1">Peripheral membrane protein</topology>
    </subcellularLocation>
</comment>
<evidence type="ECO:0000313" key="4">
    <source>
        <dbReference type="EMBL" id="AWV91256.1"/>
    </source>
</evidence>
<dbReference type="GO" id="GO:0016024">
    <property type="term" value="P:CDP-diacylglycerol biosynthetic process"/>
    <property type="evidence" value="ECO:0007669"/>
    <property type="project" value="UniProtKB-UniPathway"/>
</dbReference>
<organism evidence="4 5">
    <name type="scientific">Bradymonas sediminis</name>
    <dbReference type="NCBI Taxonomy" id="1548548"/>
    <lineage>
        <taxon>Bacteria</taxon>
        <taxon>Deltaproteobacteria</taxon>
        <taxon>Bradymonadales</taxon>
        <taxon>Bradymonadaceae</taxon>
        <taxon>Bradymonas</taxon>
    </lineage>
</organism>
<dbReference type="GO" id="GO:0012505">
    <property type="term" value="C:endomembrane system"/>
    <property type="evidence" value="ECO:0007669"/>
    <property type="project" value="UniProtKB-SubCell"/>
</dbReference>
<dbReference type="Proteomes" id="UP000249799">
    <property type="component" value="Chromosome"/>
</dbReference>
<dbReference type="GO" id="GO:0008374">
    <property type="term" value="F:O-acyltransferase activity"/>
    <property type="evidence" value="ECO:0007669"/>
    <property type="project" value="InterPro"/>
</dbReference>
<protein>
    <recommendedName>
        <fullName evidence="3">Phospholipid/glycerol acyltransferase domain-containing protein</fullName>
    </recommendedName>
</protein>
<keyword evidence="2" id="KW-0175">Coiled coil</keyword>
<keyword evidence="5" id="KW-1185">Reference proteome</keyword>
<dbReference type="InterPro" id="IPR022284">
    <property type="entry name" value="GPAT/DHAPAT"/>
</dbReference>
<feature type="coiled-coil region" evidence="2">
    <location>
        <begin position="479"/>
        <end position="506"/>
    </location>
</feature>
<name>A0A2Z4FRG9_9DELT</name>
<dbReference type="AlphaFoldDB" id="A0A2Z4FRG9"/>